<proteinExistence type="predicted"/>
<dbReference type="Proteomes" id="UP000270296">
    <property type="component" value="Unassembled WGS sequence"/>
</dbReference>
<reference evidence="2 3" key="2">
    <citation type="submission" date="2018-11" db="EMBL/GenBank/DDBJ databases">
        <authorList>
            <consortium name="Pathogen Informatics"/>
        </authorList>
    </citation>
    <scope>NUCLEOTIDE SEQUENCE [LARGE SCALE GENOMIC DNA]</scope>
</reference>
<evidence type="ECO:0000313" key="4">
    <source>
        <dbReference type="WBParaSite" id="SBAD_0000161601-mRNA-1"/>
    </source>
</evidence>
<organism evidence="4">
    <name type="scientific">Soboliphyme baturini</name>
    <dbReference type="NCBI Taxonomy" id="241478"/>
    <lineage>
        <taxon>Eukaryota</taxon>
        <taxon>Metazoa</taxon>
        <taxon>Ecdysozoa</taxon>
        <taxon>Nematoda</taxon>
        <taxon>Enoplea</taxon>
        <taxon>Dorylaimia</taxon>
        <taxon>Dioctophymatida</taxon>
        <taxon>Dioctophymatoidea</taxon>
        <taxon>Soboliphymatidae</taxon>
        <taxon>Soboliphyme</taxon>
    </lineage>
</organism>
<sequence length="116" mass="13667">MLESSPAPLIKDEIRHLQWCWPMLTKQRRWSLIILAKSQACCLPYKRLRSVKITGHQLRDQSPRWQGIVILLRRALKIPDILDSLVKAMASVTQRQDRLDRREMIQPVERASQPEM</sequence>
<evidence type="ECO:0000256" key="1">
    <source>
        <dbReference type="SAM" id="MobiDB-lite"/>
    </source>
</evidence>
<dbReference type="WBParaSite" id="SBAD_0000161601-mRNA-1">
    <property type="protein sequence ID" value="SBAD_0000161601-mRNA-1"/>
    <property type="gene ID" value="SBAD_0000161601"/>
</dbReference>
<reference evidence="4" key="1">
    <citation type="submission" date="2016-06" db="UniProtKB">
        <authorList>
            <consortium name="WormBaseParasite"/>
        </authorList>
    </citation>
    <scope>IDENTIFICATION</scope>
</reference>
<accession>A0A183ID51</accession>
<gene>
    <name evidence="2" type="ORF">SBAD_LOCUS1545</name>
</gene>
<name>A0A183ID51_9BILA</name>
<feature type="region of interest" description="Disordered" evidence="1">
    <location>
        <begin position="95"/>
        <end position="116"/>
    </location>
</feature>
<dbReference type="EMBL" id="UZAM01006859">
    <property type="protein sequence ID" value="VDO94676.1"/>
    <property type="molecule type" value="Genomic_DNA"/>
</dbReference>
<evidence type="ECO:0000313" key="3">
    <source>
        <dbReference type="Proteomes" id="UP000270296"/>
    </source>
</evidence>
<dbReference type="AlphaFoldDB" id="A0A183ID51"/>
<feature type="compositionally biased region" description="Basic and acidic residues" evidence="1">
    <location>
        <begin position="95"/>
        <end position="104"/>
    </location>
</feature>
<keyword evidence="3" id="KW-1185">Reference proteome</keyword>
<evidence type="ECO:0000313" key="2">
    <source>
        <dbReference type="EMBL" id="VDO94676.1"/>
    </source>
</evidence>
<protein>
    <submittedName>
        <fullName evidence="2 4">Uncharacterized protein</fullName>
    </submittedName>
</protein>